<dbReference type="AlphaFoldDB" id="A0A9P3PRM0"/>
<comment type="caution">
    <text evidence="3">The sequence shown here is derived from an EMBL/GenBank/DDBJ whole genome shotgun (WGS) entry which is preliminary data.</text>
</comment>
<dbReference type="Pfam" id="PF20236">
    <property type="entry name" value="DUF6593"/>
    <property type="match status" value="1"/>
</dbReference>
<proteinExistence type="predicted"/>
<feature type="domain" description="DUF6593" evidence="2">
    <location>
        <begin position="51"/>
        <end position="263"/>
    </location>
</feature>
<keyword evidence="4" id="KW-1185">Reference proteome</keyword>
<feature type="compositionally biased region" description="Basic and acidic residues" evidence="1">
    <location>
        <begin position="212"/>
        <end position="225"/>
    </location>
</feature>
<evidence type="ECO:0000259" key="2">
    <source>
        <dbReference type="Pfam" id="PF20236"/>
    </source>
</evidence>
<feature type="region of interest" description="Disordered" evidence="1">
    <location>
        <begin position="267"/>
        <end position="291"/>
    </location>
</feature>
<reference evidence="3" key="1">
    <citation type="submission" date="2022-07" db="EMBL/GenBank/DDBJ databases">
        <title>The genome of Lyophyllum shimeji provides insight into the initial evolution of ectomycorrhizal fungal genome.</title>
        <authorList>
            <person name="Kobayashi Y."/>
            <person name="Shibata T."/>
            <person name="Hirakawa H."/>
            <person name="Shigenobu S."/>
            <person name="Nishiyama T."/>
            <person name="Yamada A."/>
            <person name="Hasebe M."/>
            <person name="Kawaguchi M."/>
        </authorList>
    </citation>
    <scope>NUCLEOTIDE SEQUENCE</scope>
    <source>
        <strain evidence="3">AT787</strain>
    </source>
</reference>
<evidence type="ECO:0000256" key="1">
    <source>
        <dbReference type="SAM" id="MobiDB-lite"/>
    </source>
</evidence>
<feature type="region of interest" description="Disordered" evidence="1">
    <location>
        <begin position="1"/>
        <end position="36"/>
    </location>
</feature>
<accession>A0A9P3PRM0</accession>
<name>A0A9P3PRM0_LYOSH</name>
<organism evidence="3 4">
    <name type="scientific">Lyophyllum shimeji</name>
    <name type="common">Hon-shimeji</name>
    <name type="synonym">Tricholoma shimeji</name>
    <dbReference type="NCBI Taxonomy" id="47721"/>
    <lineage>
        <taxon>Eukaryota</taxon>
        <taxon>Fungi</taxon>
        <taxon>Dikarya</taxon>
        <taxon>Basidiomycota</taxon>
        <taxon>Agaricomycotina</taxon>
        <taxon>Agaricomycetes</taxon>
        <taxon>Agaricomycetidae</taxon>
        <taxon>Agaricales</taxon>
        <taxon>Tricholomatineae</taxon>
        <taxon>Lyophyllaceae</taxon>
        <taxon>Lyophyllum</taxon>
    </lineage>
</organism>
<protein>
    <recommendedName>
        <fullName evidence="2">DUF6593 domain-containing protein</fullName>
    </recommendedName>
</protein>
<feature type="compositionally biased region" description="Polar residues" evidence="1">
    <location>
        <begin position="274"/>
        <end position="291"/>
    </location>
</feature>
<evidence type="ECO:0000313" key="4">
    <source>
        <dbReference type="Proteomes" id="UP001063166"/>
    </source>
</evidence>
<dbReference type="InterPro" id="IPR046528">
    <property type="entry name" value="DUF6593"/>
</dbReference>
<dbReference type="EMBL" id="BRPK01000008">
    <property type="protein sequence ID" value="GLB40461.1"/>
    <property type="molecule type" value="Genomic_DNA"/>
</dbReference>
<dbReference type="OrthoDB" id="3256331at2759"/>
<feature type="compositionally biased region" description="Low complexity" evidence="1">
    <location>
        <begin position="202"/>
        <end position="211"/>
    </location>
</feature>
<sequence>MVHVNESDPAGPTTKSATDQVPPPSLSFAPLQTSSAPSSSRTLLTLLLYPDHPCATQIIDGATHKVLYMVESEVVNESPRKKRTVTTVRRAASETVIAQFNWGDFFTSDAVALAHEITGSCAAKESSEGKGSGKGGEGLMTMPASAWLKKSAVPFNHTVTYKDPERKAYKWKGFAPGLSLELFSSENPSKALVQFKKAGRSTTTRTGMTTRLSDDDGQTKSETKIGSRTCCPARLTIDVSLARAGLLDEVVVAFLYLEKVRRERDDDDFKVIPKTTSEAQKRPSSSRSQGV</sequence>
<dbReference type="Proteomes" id="UP001063166">
    <property type="component" value="Unassembled WGS sequence"/>
</dbReference>
<evidence type="ECO:0000313" key="3">
    <source>
        <dbReference type="EMBL" id="GLB40461.1"/>
    </source>
</evidence>
<gene>
    <name evidence="3" type="ORF">LshimejAT787_0803320</name>
</gene>
<feature type="region of interest" description="Disordered" evidence="1">
    <location>
        <begin position="202"/>
        <end position="225"/>
    </location>
</feature>